<dbReference type="RefSeq" id="WP_148451635.1">
    <property type="nucleotide sequence ID" value="NZ_VSDO01000002.1"/>
</dbReference>
<sequence>MNTIEAIILNFEEIRRRSIKVWESIPTEKLDWRPDAEALSIKEMVRHVLDSEHYYHLALVQGGSLASYDSPYDSREFTTVGEELAAAASYREQFLATVKAYSPEDLTNIQIDRSDVGYVRSLGDMLMRIAYHEAVHTGQLLDYMRTAGIPRPRVWD</sequence>
<dbReference type="Pfam" id="PF12867">
    <property type="entry name" value="DinB_2"/>
    <property type="match status" value="1"/>
</dbReference>
<evidence type="ECO:0000313" key="2">
    <source>
        <dbReference type="EMBL" id="TYA13035.1"/>
    </source>
</evidence>
<organism evidence="2 3">
    <name type="scientific">Paenibacillus faecis</name>
    <dbReference type="NCBI Taxonomy" id="862114"/>
    <lineage>
        <taxon>Bacteria</taxon>
        <taxon>Bacillati</taxon>
        <taxon>Bacillota</taxon>
        <taxon>Bacilli</taxon>
        <taxon>Bacillales</taxon>
        <taxon>Paenibacillaceae</taxon>
        <taxon>Paenibacillus</taxon>
    </lineage>
</organism>
<protein>
    <submittedName>
        <fullName evidence="2">DinB family protein</fullName>
    </submittedName>
</protein>
<evidence type="ECO:0000313" key="3">
    <source>
        <dbReference type="Proteomes" id="UP000325218"/>
    </source>
</evidence>
<dbReference type="InterPro" id="IPR024775">
    <property type="entry name" value="DinB-like"/>
</dbReference>
<name>A0A5D0CVX5_9BACL</name>
<dbReference type="EMBL" id="VSDO01000002">
    <property type="protein sequence ID" value="TYA13035.1"/>
    <property type="molecule type" value="Genomic_DNA"/>
</dbReference>
<dbReference type="InterPro" id="IPR034660">
    <property type="entry name" value="DinB/YfiT-like"/>
</dbReference>
<dbReference type="SUPFAM" id="SSF109854">
    <property type="entry name" value="DinB/YfiT-like putative metalloenzymes"/>
    <property type="match status" value="1"/>
</dbReference>
<comment type="caution">
    <text evidence="2">The sequence shown here is derived from an EMBL/GenBank/DDBJ whole genome shotgun (WGS) entry which is preliminary data.</text>
</comment>
<feature type="domain" description="DinB-like" evidence="1">
    <location>
        <begin position="11"/>
        <end position="140"/>
    </location>
</feature>
<gene>
    <name evidence="2" type="ORF">FRY98_10130</name>
</gene>
<reference evidence="2 3" key="1">
    <citation type="submission" date="2019-08" db="EMBL/GenBank/DDBJ databases">
        <title>Genome sequencing of Paenibacillus faecis DSM 23593(T).</title>
        <authorList>
            <person name="Kook J.-K."/>
            <person name="Park S.-N."/>
            <person name="Lim Y.K."/>
        </authorList>
    </citation>
    <scope>NUCLEOTIDE SEQUENCE [LARGE SCALE GENOMIC DNA]</scope>
    <source>
        <strain evidence="2 3">DSM 23593</strain>
    </source>
</reference>
<dbReference type="Proteomes" id="UP000325218">
    <property type="component" value="Unassembled WGS sequence"/>
</dbReference>
<evidence type="ECO:0000259" key="1">
    <source>
        <dbReference type="Pfam" id="PF12867"/>
    </source>
</evidence>
<dbReference type="Gene3D" id="1.20.120.450">
    <property type="entry name" value="dinb family like domain"/>
    <property type="match status" value="1"/>
</dbReference>
<keyword evidence="3" id="KW-1185">Reference proteome</keyword>
<proteinExistence type="predicted"/>
<dbReference type="AlphaFoldDB" id="A0A5D0CVX5"/>
<dbReference type="OrthoDB" id="119432at2"/>
<accession>A0A5D0CVX5</accession>